<dbReference type="EMBL" id="BAABGA010000120">
    <property type="protein sequence ID" value="GAA4472166.1"/>
    <property type="molecule type" value="Genomic_DNA"/>
</dbReference>
<keyword evidence="1" id="KW-0732">Signal</keyword>
<accession>A0ABP8NVN1</accession>
<evidence type="ECO:0000313" key="4">
    <source>
        <dbReference type="Proteomes" id="UP001500840"/>
    </source>
</evidence>
<dbReference type="Gene3D" id="2.30.30.700">
    <property type="entry name" value="SLA1 homology domain 1"/>
    <property type="match status" value="1"/>
</dbReference>
<evidence type="ECO:0000259" key="2">
    <source>
        <dbReference type="Pfam" id="PF03983"/>
    </source>
</evidence>
<reference evidence="4" key="1">
    <citation type="journal article" date="2019" name="Int. J. Syst. Evol. Microbiol.">
        <title>The Global Catalogue of Microorganisms (GCM) 10K type strain sequencing project: providing services to taxonomists for standard genome sequencing and annotation.</title>
        <authorList>
            <consortium name="The Broad Institute Genomics Platform"/>
            <consortium name="The Broad Institute Genome Sequencing Center for Infectious Disease"/>
            <person name="Wu L."/>
            <person name="Ma J."/>
        </authorList>
    </citation>
    <scope>NUCLEOTIDE SEQUENCE [LARGE SCALE GENOMIC DNA]</scope>
    <source>
        <strain evidence="4">JCM 17759</strain>
    </source>
</reference>
<feature type="signal peptide" evidence="1">
    <location>
        <begin position="1"/>
        <end position="29"/>
    </location>
</feature>
<name>A0ABP8NVN1_9BACT</name>
<gene>
    <name evidence="3" type="ORF">GCM10023156_68030</name>
</gene>
<proteinExistence type="predicted"/>
<keyword evidence="4" id="KW-1185">Reference proteome</keyword>
<feature type="chain" id="PRO_5046021623" description="SLA1 homology domain-containing protein" evidence="1">
    <location>
        <begin position="30"/>
        <end position="402"/>
    </location>
</feature>
<evidence type="ECO:0000313" key="3">
    <source>
        <dbReference type="EMBL" id="GAA4472166.1"/>
    </source>
</evidence>
<dbReference type="RefSeq" id="WP_345328156.1">
    <property type="nucleotide sequence ID" value="NZ_BAABGA010000120.1"/>
</dbReference>
<evidence type="ECO:0000256" key="1">
    <source>
        <dbReference type="SAM" id="SignalP"/>
    </source>
</evidence>
<comment type="caution">
    <text evidence="3">The sequence shown here is derived from an EMBL/GenBank/DDBJ whole genome shotgun (WGS) entry which is preliminary data.</text>
</comment>
<dbReference type="Pfam" id="PF03983">
    <property type="entry name" value="SHD1"/>
    <property type="match status" value="1"/>
</dbReference>
<dbReference type="InterPro" id="IPR007131">
    <property type="entry name" value="SHD1"/>
</dbReference>
<dbReference type="Proteomes" id="UP001500840">
    <property type="component" value="Unassembled WGS sequence"/>
</dbReference>
<feature type="domain" description="SLA1 homology" evidence="2">
    <location>
        <begin position="31"/>
        <end position="85"/>
    </location>
</feature>
<organism evidence="3 4">
    <name type="scientific">Novipirellula rosea</name>
    <dbReference type="NCBI Taxonomy" id="1031540"/>
    <lineage>
        <taxon>Bacteria</taxon>
        <taxon>Pseudomonadati</taxon>
        <taxon>Planctomycetota</taxon>
        <taxon>Planctomycetia</taxon>
        <taxon>Pirellulales</taxon>
        <taxon>Pirellulaceae</taxon>
        <taxon>Novipirellula</taxon>
    </lineage>
</organism>
<protein>
    <recommendedName>
        <fullName evidence="2">SLA1 homology domain-containing protein</fullName>
    </recommendedName>
</protein>
<sequence>MSPSSMLGRVAVLLLVTAVSSSFVGVVDAQEASRTWTSSDGKKIEATLKDVNGDKITLVRADGKAFTIPLSRLSDADQAYAKQAASTAPAESANKPAAAASASAASNTAAMPAAEPMTPERYQQLLLDLADPALIGVNLVNDSVVQLAPFVQIDMAGEAENFIWRKAAVQPPLFVADGVDGHKGERLVFKVLPKLPAETSNKVEFNALVQLLQEAKFENLKATSIESLNDGGSQYQFHVSGKSPEGAEQYFYTYIVYLADRILVFQSSASTDERSTEIIRIAPTAQLLVAAPSGNVPDAVRQELEQVIASMQASLAGTESAESTLQLLMSDEFITQMKRDPDQWEQMIAAYESKIKPKLTAGLAKIDFSKAVYDQAKSQVTFPIDRPPLVFAKVDGRWSIQN</sequence>